<dbReference type="AlphaFoldDB" id="A0A974DFC1"/>
<organism evidence="1 2">
    <name type="scientific">Xenopus laevis</name>
    <name type="common">African clawed frog</name>
    <dbReference type="NCBI Taxonomy" id="8355"/>
    <lineage>
        <taxon>Eukaryota</taxon>
        <taxon>Metazoa</taxon>
        <taxon>Chordata</taxon>
        <taxon>Craniata</taxon>
        <taxon>Vertebrata</taxon>
        <taxon>Euteleostomi</taxon>
        <taxon>Amphibia</taxon>
        <taxon>Batrachia</taxon>
        <taxon>Anura</taxon>
        <taxon>Pipoidea</taxon>
        <taxon>Pipidae</taxon>
        <taxon>Xenopodinae</taxon>
        <taxon>Xenopus</taxon>
        <taxon>Xenopus</taxon>
    </lineage>
</organism>
<dbReference type="Proteomes" id="UP000694892">
    <property type="component" value="Chromosome 3L"/>
</dbReference>
<gene>
    <name evidence="1" type="ORF">XELAEV_18019045mg</name>
</gene>
<accession>A0A974DFC1</accession>
<proteinExistence type="predicted"/>
<evidence type="ECO:0000313" key="2">
    <source>
        <dbReference type="Proteomes" id="UP000694892"/>
    </source>
</evidence>
<dbReference type="EMBL" id="CM004470">
    <property type="protein sequence ID" value="OCT90430.1"/>
    <property type="molecule type" value="Genomic_DNA"/>
</dbReference>
<name>A0A974DFC1_XENLA</name>
<evidence type="ECO:0000313" key="1">
    <source>
        <dbReference type="EMBL" id="OCT90430.1"/>
    </source>
</evidence>
<protein>
    <submittedName>
        <fullName evidence="1">Uncharacterized protein</fullName>
    </submittedName>
</protein>
<sequence>MSPAHYLLSQAGHIIKAAGQPKWVLGCLGQSFDRGQINGTVWDSGGCVAGIREKKWKINYTYIVYITLKANHTNKN</sequence>
<reference evidence="2" key="1">
    <citation type="journal article" date="2016" name="Nature">
        <title>Genome evolution in the allotetraploid frog Xenopus laevis.</title>
        <authorList>
            <person name="Session A.M."/>
            <person name="Uno Y."/>
            <person name="Kwon T."/>
            <person name="Chapman J.A."/>
            <person name="Toyoda A."/>
            <person name="Takahashi S."/>
            <person name="Fukui A."/>
            <person name="Hikosaka A."/>
            <person name="Suzuki A."/>
            <person name="Kondo M."/>
            <person name="van Heeringen S.J."/>
            <person name="Quigley I."/>
            <person name="Heinz S."/>
            <person name="Ogino H."/>
            <person name="Ochi H."/>
            <person name="Hellsten U."/>
            <person name="Lyons J.B."/>
            <person name="Simakov O."/>
            <person name="Putnam N."/>
            <person name="Stites J."/>
            <person name="Kuroki Y."/>
            <person name="Tanaka T."/>
            <person name="Michiue T."/>
            <person name="Watanabe M."/>
            <person name="Bogdanovic O."/>
            <person name="Lister R."/>
            <person name="Georgiou G."/>
            <person name="Paranjpe S.S."/>
            <person name="van Kruijsbergen I."/>
            <person name="Shu S."/>
            <person name="Carlson J."/>
            <person name="Kinoshita T."/>
            <person name="Ohta Y."/>
            <person name="Mawaribuchi S."/>
            <person name="Jenkins J."/>
            <person name="Grimwood J."/>
            <person name="Schmutz J."/>
            <person name="Mitros T."/>
            <person name="Mozaffari S.V."/>
            <person name="Suzuki Y."/>
            <person name="Haramoto Y."/>
            <person name="Yamamoto T.S."/>
            <person name="Takagi C."/>
            <person name="Heald R."/>
            <person name="Miller K."/>
            <person name="Haudenschild C."/>
            <person name="Kitzman J."/>
            <person name="Nakayama T."/>
            <person name="Izutsu Y."/>
            <person name="Robert J."/>
            <person name="Fortriede J."/>
            <person name="Burns K."/>
            <person name="Lotay V."/>
            <person name="Karimi K."/>
            <person name="Yasuoka Y."/>
            <person name="Dichmann D.S."/>
            <person name="Flajnik M.F."/>
            <person name="Houston D.W."/>
            <person name="Shendure J."/>
            <person name="DuPasquier L."/>
            <person name="Vize P.D."/>
            <person name="Zorn A.M."/>
            <person name="Ito M."/>
            <person name="Marcotte E.M."/>
            <person name="Wallingford J.B."/>
            <person name="Ito Y."/>
            <person name="Asashima M."/>
            <person name="Ueno N."/>
            <person name="Matsuda Y."/>
            <person name="Veenstra G.J."/>
            <person name="Fujiyama A."/>
            <person name="Harland R.M."/>
            <person name="Taira M."/>
            <person name="Rokhsar D.S."/>
        </authorList>
    </citation>
    <scope>NUCLEOTIDE SEQUENCE [LARGE SCALE GENOMIC DNA]</scope>
    <source>
        <strain evidence="2">J</strain>
    </source>
</reference>